<reference evidence="1" key="1">
    <citation type="submission" date="2014-01" db="EMBL/GenBank/DDBJ databases">
        <authorList>
            <person name="Brown-Elliot B."/>
            <person name="Wallace R."/>
            <person name="Lenaerts A."/>
            <person name="Ordway D."/>
            <person name="DeGroote M.A."/>
            <person name="Parker T."/>
            <person name="Sizemore C."/>
            <person name="Tallon L.J."/>
            <person name="Sadzewicz L.K."/>
            <person name="Sengamalay N."/>
            <person name="Fraser C.M."/>
            <person name="Hine E."/>
            <person name="Shefchek K.A."/>
            <person name="Das S.P."/>
            <person name="Tettelin H."/>
        </authorList>
    </citation>
    <scope>NUCLEOTIDE SEQUENCE [LARGE SCALE GENOMIC DNA]</scope>
    <source>
        <strain evidence="1">4042</strain>
    </source>
</reference>
<name>X7ZVG5_MYCXE</name>
<gene>
    <name evidence="1" type="ORF">I553_5118</name>
</gene>
<dbReference type="AlphaFoldDB" id="X7ZVG5"/>
<organism evidence="1">
    <name type="scientific">Mycobacterium xenopi 4042</name>
    <dbReference type="NCBI Taxonomy" id="1299334"/>
    <lineage>
        <taxon>Bacteria</taxon>
        <taxon>Bacillati</taxon>
        <taxon>Actinomycetota</taxon>
        <taxon>Actinomycetes</taxon>
        <taxon>Mycobacteriales</taxon>
        <taxon>Mycobacteriaceae</taxon>
        <taxon>Mycobacterium</taxon>
    </lineage>
</organism>
<sequence>MKIHFAPLREAILVAFEHAEIELHEESREMMRVASTDEKVWQYFLGATSRMQPTLAATLHAAATIRGPSALPADEPLRWDVRAGALLGAISTAYRSWPRPRGPSCLSWWRRPSTSCYPSSRHHRSTLARVADPLRSKQDSDIKFN</sequence>
<evidence type="ECO:0000313" key="1">
    <source>
        <dbReference type="EMBL" id="EUA23021.1"/>
    </source>
</evidence>
<dbReference type="Gene3D" id="1.10.357.10">
    <property type="entry name" value="Tetracycline Repressor, domain 2"/>
    <property type="match status" value="1"/>
</dbReference>
<protein>
    <submittedName>
        <fullName evidence="1">Uncharacterized protein</fullName>
    </submittedName>
</protein>
<dbReference type="EMBL" id="JAOB01000069">
    <property type="protein sequence ID" value="EUA23021.1"/>
    <property type="molecule type" value="Genomic_DNA"/>
</dbReference>
<comment type="caution">
    <text evidence="1">The sequence shown here is derived from an EMBL/GenBank/DDBJ whole genome shotgun (WGS) entry which is preliminary data.</text>
</comment>
<proteinExistence type="predicted"/>
<accession>X7ZVG5</accession>